<dbReference type="GO" id="GO:0032259">
    <property type="term" value="P:methylation"/>
    <property type="evidence" value="ECO:0007669"/>
    <property type="project" value="UniProtKB-KW"/>
</dbReference>
<protein>
    <submittedName>
        <fullName evidence="4">tRNA G18 (Ribose-2'-O)-methylase SpoU</fullName>
    </submittedName>
</protein>
<name>A0A1W2BHY0_9HYPH</name>
<evidence type="ECO:0000313" key="5">
    <source>
        <dbReference type="Proteomes" id="UP000192656"/>
    </source>
</evidence>
<dbReference type="GO" id="GO:0003723">
    <property type="term" value="F:RNA binding"/>
    <property type="evidence" value="ECO:0007669"/>
    <property type="project" value="InterPro"/>
</dbReference>
<dbReference type="GO" id="GO:0008173">
    <property type="term" value="F:RNA methyltransferase activity"/>
    <property type="evidence" value="ECO:0007669"/>
    <property type="project" value="InterPro"/>
</dbReference>
<keyword evidence="2" id="KW-0808">Transferase</keyword>
<evidence type="ECO:0000313" key="4">
    <source>
        <dbReference type="EMBL" id="SMC72038.1"/>
    </source>
</evidence>
<proteinExistence type="predicted"/>
<dbReference type="SUPFAM" id="SSF55315">
    <property type="entry name" value="L30e-like"/>
    <property type="match status" value="1"/>
</dbReference>
<dbReference type="EMBL" id="FWXR01000006">
    <property type="protein sequence ID" value="SMC72038.1"/>
    <property type="molecule type" value="Genomic_DNA"/>
</dbReference>
<organism evidence="4 5">
    <name type="scientific">Fulvimarina manganoxydans</name>
    <dbReference type="NCBI Taxonomy" id="937218"/>
    <lineage>
        <taxon>Bacteria</taxon>
        <taxon>Pseudomonadati</taxon>
        <taxon>Pseudomonadota</taxon>
        <taxon>Alphaproteobacteria</taxon>
        <taxon>Hyphomicrobiales</taxon>
        <taxon>Aurantimonadaceae</taxon>
        <taxon>Fulvimarina</taxon>
    </lineage>
</organism>
<dbReference type="Proteomes" id="UP000192656">
    <property type="component" value="Unassembled WGS sequence"/>
</dbReference>
<evidence type="ECO:0000256" key="1">
    <source>
        <dbReference type="ARBA" id="ARBA00022603"/>
    </source>
</evidence>
<reference evidence="4 5" key="1">
    <citation type="submission" date="2017-04" db="EMBL/GenBank/DDBJ databases">
        <authorList>
            <person name="Afonso C.L."/>
            <person name="Miller P.J."/>
            <person name="Scott M.A."/>
            <person name="Spackman E."/>
            <person name="Goraichik I."/>
            <person name="Dimitrov K.M."/>
            <person name="Suarez D.L."/>
            <person name="Swayne D.E."/>
        </authorList>
    </citation>
    <scope>NUCLEOTIDE SEQUENCE [LARGE SCALE GENOMIC DNA]</scope>
    <source>
        <strain evidence="4 5">CGMCC 1.10972</strain>
    </source>
</reference>
<dbReference type="InterPro" id="IPR051259">
    <property type="entry name" value="rRNA_Methyltransferase"/>
</dbReference>
<dbReference type="Pfam" id="PF00588">
    <property type="entry name" value="SpoU_methylase"/>
    <property type="match status" value="1"/>
</dbReference>
<dbReference type="InterPro" id="IPR001537">
    <property type="entry name" value="SpoU_MeTrfase"/>
</dbReference>
<dbReference type="STRING" id="937218.SAMN06297251_106150"/>
<gene>
    <name evidence="4" type="ORF">SAMN06297251_106150</name>
</gene>
<keyword evidence="1 4" id="KW-0489">Methyltransferase</keyword>
<dbReference type="RefSeq" id="WP_084409796.1">
    <property type="nucleotide sequence ID" value="NZ_FWXR01000006.1"/>
</dbReference>
<dbReference type="SUPFAM" id="SSF75217">
    <property type="entry name" value="alpha/beta knot"/>
    <property type="match status" value="1"/>
</dbReference>
<accession>A0A1W2BHY0</accession>
<sequence>MTDSQSLSALQPGRTVLPITDPDDPRIAVFRDIREKDLVRRSGFIAEGTVLLDHLAISERFRAASLLVLKNRLPGIADRIERLGSDCPIYVAERDVIDAIAGFPMHRGVLAFGIEREAAPTLETVVAKAAAQARKPILAAIGIANHDNVGALFRNGAAFGVGVVLLDETSCHPLYRKALRVSVGTVLTTPWHHGGDAETILKSVCEAGYQPVALTPSAEATPASLDPARPLALFVGAEGPGLPASVLRRAMGLGIPMAEHVDSLNVAVSAAIVLARLFEARSAG</sequence>
<evidence type="ECO:0000256" key="2">
    <source>
        <dbReference type="ARBA" id="ARBA00022679"/>
    </source>
</evidence>
<keyword evidence="5" id="KW-1185">Reference proteome</keyword>
<dbReference type="Gene3D" id="3.40.1280.10">
    <property type="match status" value="1"/>
</dbReference>
<dbReference type="InterPro" id="IPR029028">
    <property type="entry name" value="Alpha/beta_knot_MTases"/>
</dbReference>
<dbReference type="OrthoDB" id="3190829at2"/>
<dbReference type="InterPro" id="IPR029064">
    <property type="entry name" value="Ribosomal_eL30-like_sf"/>
</dbReference>
<evidence type="ECO:0000259" key="3">
    <source>
        <dbReference type="Pfam" id="PF00588"/>
    </source>
</evidence>
<dbReference type="PANTHER" id="PTHR43191:SF12">
    <property type="entry name" value="RRNA METHYLASE"/>
    <property type="match status" value="1"/>
</dbReference>
<dbReference type="GO" id="GO:0006396">
    <property type="term" value="P:RNA processing"/>
    <property type="evidence" value="ECO:0007669"/>
    <property type="project" value="InterPro"/>
</dbReference>
<feature type="domain" description="tRNA/rRNA methyltransferase SpoU type" evidence="3">
    <location>
        <begin position="137"/>
        <end position="274"/>
    </location>
</feature>
<dbReference type="AlphaFoldDB" id="A0A1W2BHY0"/>
<dbReference type="PANTHER" id="PTHR43191">
    <property type="entry name" value="RRNA METHYLTRANSFERASE 3"/>
    <property type="match status" value="1"/>
</dbReference>
<dbReference type="CDD" id="cd18095">
    <property type="entry name" value="SpoU-like_rRNA-MTase"/>
    <property type="match status" value="1"/>
</dbReference>
<dbReference type="InterPro" id="IPR029026">
    <property type="entry name" value="tRNA_m1G_MTases_N"/>
</dbReference>